<proteinExistence type="inferred from homology"/>
<comment type="similarity">
    <text evidence="3 9">Belongs to the peptidase S8 family.</text>
</comment>
<feature type="domain" description="Peptidase S8/S53" evidence="10">
    <location>
        <begin position="356"/>
        <end position="597"/>
    </location>
</feature>
<dbReference type="InterPro" id="IPR023827">
    <property type="entry name" value="Peptidase_S8_Asp-AS"/>
</dbReference>
<keyword evidence="7 9" id="KW-0720">Serine protease</keyword>
<feature type="active site" description="Charge relay system" evidence="9">
    <location>
        <position position="362"/>
    </location>
</feature>
<comment type="subcellular location">
    <subcellularLocation>
        <location evidence="2">Secreted</location>
    </subcellularLocation>
</comment>
<keyword evidence="8" id="KW-0106">Calcium</keyword>
<accession>A0ABS6JCB7</accession>
<comment type="caution">
    <text evidence="11">The sequence shown here is derived from an EMBL/GenBank/DDBJ whole genome shotgun (WGS) entry which is preliminary data.</text>
</comment>
<evidence type="ECO:0000259" key="10">
    <source>
        <dbReference type="Pfam" id="PF00082"/>
    </source>
</evidence>
<dbReference type="InterPro" id="IPR050131">
    <property type="entry name" value="Peptidase_S8_subtilisin-like"/>
</dbReference>
<keyword evidence="12" id="KW-1185">Reference proteome</keyword>
<sequence>MNSLRRLTILFSIVLLTVLGIWFASDHLNTENQLGQPNFQEAQQGQDVTFRASMDELMAEDLSFTIEMFLHQVEEDLLSWIHAGESEDESDKMLQEVNDHPHIHGFVHIDGNKETLKLGEVSQNPKKKLAHQKDNGTTLSDPFIHHGTKRLLIGVEGDDGKMVVGEIDLSFIEKFIKDVATLSDANGQFFIGDSQDISLSEEETELPYAKKEVPEIGWDLYVKSDDTPTDEQHYKESEVIVELVPDVDRSTWAMENNLKIIDKFNDHLIVRDINRTTEEMVRDLQADASVTDIEPNYTFSKQYVHKRTTDDGGARRVSPYRRNPTPNDEFYDPYQWNFSQIHAEQGWQITTGQDQIPIAIVDSGIDPDHFDLAEKILDGYNAFEDNRAYEDDHGHGTHVAGVAGAITNNLDGVAGISWNNPLLAVKVLDHNAEGNSFTIAKGIAWAVDHGAKVINLSLGDSHHSDIMYEAIRYAYENDVVLIAASGNDNIDTPMYPAAYEEVLAVAAVDPHRERAFFSNYGNHIDVSAPGEHIASTFPGNQYVMMSGTSMASPHVAGMAGLIRSVDPSITNDEVYHLIRTTSDDLGPKGYDPYYGYGNINIKKALEDMIR</sequence>
<evidence type="ECO:0000256" key="6">
    <source>
        <dbReference type="ARBA" id="ARBA00022801"/>
    </source>
</evidence>
<evidence type="ECO:0000256" key="8">
    <source>
        <dbReference type="ARBA" id="ARBA00022837"/>
    </source>
</evidence>
<keyword evidence="5 9" id="KW-0645">Protease</keyword>
<dbReference type="PROSITE" id="PS51892">
    <property type="entry name" value="SUBTILASE"/>
    <property type="match status" value="1"/>
</dbReference>
<name>A0ABS6JCB7_9BACI</name>
<evidence type="ECO:0000256" key="9">
    <source>
        <dbReference type="PROSITE-ProRule" id="PRU01240"/>
    </source>
</evidence>
<evidence type="ECO:0000256" key="4">
    <source>
        <dbReference type="ARBA" id="ARBA00022525"/>
    </source>
</evidence>
<dbReference type="InterPro" id="IPR000209">
    <property type="entry name" value="Peptidase_S8/S53_dom"/>
</dbReference>
<protein>
    <submittedName>
        <fullName evidence="11">S8 family peptidase</fullName>
    </submittedName>
</protein>
<feature type="active site" description="Charge relay system" evidence="9">
    <location>
        <position position="549"/>
    </location>
</feature>
<gene>
    <name evidence="11" type="ORF">KS419_06160</name>
</gene>
<dbReference type="RefSeq" id="WP_217065194.1">
    <property type="nucleotide sequence ID" value="NZ_JAHQCS010000066.1"/>
</dbReference>
<organism evidence="11 12">
    <name type="scientific">Evansella tamaricis</name>
    <dbReference type="NCBI Taxonomy" id="2069301"/>
    <lineage>
        <taxon>Bacteria</taxon>
        <taxon>Bacillati</taxon>
        <taxon>Bacillota</taxon>
        <taxon>Bacilli</taxon>
        <taxon>Bacillales</taxon>
        <taxon>Bacillaceae</taxon>
        <taxon>Evansella</taxon>
    </lineage>
</organism>
<dbReference type="Pfam" id="PF00082">
    <property type="entry name" value="Peptidase_S8"/>
    <property type="match status" value="1"/>
</dbReference>
<evidence type="ECO:0000256" key="2">
    <source>
        <dbReference type="ARBA" id="ARBA00004613"/>
    </source>
</evidence>
<reference evidence="11 12" key="1">
    <citation type="submission" date="2021-06" db="EMBL/GenBank/DDBJ databases">
        <title>Bacillus sp. RD4P76, an endophyte from a halophyte.</title>
        <authorList>
            <person name="Sun J.-Q."/>
        </authorList>
    </citation>
    <scope>NUCLEOTIDE SEQUENCE [LARGE SCALE GENOMIC DNA]</scope>
    <source>
        <strain evidence="11 12">CGMCC 1.15917</strain>
    </source>
</reference>
<evidence type="ECO:0000313" key="12">
    <source>
        <dbReference type="Proteomes" id="UP000784880"/>
    </source>
</evidence>
<dbReference type="EMBL" id="JAHQCS010000066">
    <property type="protein sequence ID" value="MBU9711310.1"/>
    <property type="molecule type" value="Genomic_DNA"/>
</dbReference>
<dbReference type="PANTHER" id="PTHR43806:SF11">
    <property type="entry name" value="CEREVISIN-RELATED"/>
    <property type="match status" value="1"/>
</dbReference>
<evidence type="ECO:0000256" key="1">
    <source>
        <dbReference type="ARBA" id="ARBA00001913"/>
    </source>
</evidence>
<dbReference type="InterPro" id="IPR022398">
    <property type="entry name" value="Peptidase_S8_His-AS"/>
</dbReference>
<feature type="active site" description="Charge relay system" evidence="9">
    <location>
        <position position="395"/>
    </location>
</feature>
<dbReference type="Proteomes" id="UP000784880">
    <property type="component" value="Unassembled WGS sequence"/>
</dbReference>
<keyword evidence="4" id="KW-0964">Secreted</keyword>
<keyword evidence="6 9" id="KW-0378">Hydrolase</keyword>
<dbReference type="PROSITE" id="PS00136">
    <property type="entry name" value="SUBTILASE_ASP"/>
    <property type="match status" value="1"/>
</dbReference>
<dbReference type="CDD" id="cd07484">
    <property type="entry name" value="Peptidases_S8_Thermitase_like"/>
    <property type="match status" value="1"/>
</dbReference>
<dbReference type="PANTHER" id="PTHR43806">
    <property type="entry name" value="PEPTIDASE S8"/>
    <property type="match status" value="1"/>
</dbReference>
<dbReference type="InterPro" id="IPR023828">
    <property type="entry name" value="Peptidase_S8_Ser-AS"/>
</dbReference>
<comment type="cofactor">
    <cofactor evidence="1">
        <name>Ca(2+)</name>
        <dbReference type="ChEBI" id="CHEBI:29108"/>
    </cofactor>
</comment>
<evidence type="ECO:0000256" key="7">
    <source>
        <dbReference type="ARBA" id="ARBA00022825"/>
    </source>
</evidence>
<dbReference type="PROSITE" id="PS00138">
    <property type="entry name" value="SUBTILASE_SER"/>
    <property type="match status" value="1"/>
</dbReference>
<evidence type="ECO:0000256" key="5">
    <source>
        <dbReference type="ARBA" id="ARBA00022670"/>
    </source>
</evidence>
<evidence type="ECO:0000313" key="11">
    <source>
        <dbReference type="EMBL" id="MBU9711310.1"/>
    </source>
</evidence>
<dbReference type="PROSITE" id="PS00137">
    <property type="entry name" value="SUBTILASE_HIS"/>
    <property type="match status" value="1"/>
</dbReference>
<evidence type="ECO:0000256" key="3">
    <source>
        <dbReference type="ARBA" id="ARBA00011073"/>
    </source>
</evidence>
<dbReference type="InterPro" id="IPR034084">
    <property type="entry name" value="Thermitase-like_dom"/>
</dbReference>